<feature type="domain" description="Phosphoribosyltransferase" evidence="1">
    <location>
        <begin position="39"/>
        <end position="210"/>
    </location>
</feature>
<comment type="caution">
    <text evidence="2">The sequence shown here is derived from an EMBL/GenBank/DDBJ whole genome shotgun (WGS) entry which is preliminary data.</text>
</comment>
<evidence type="ECO:0000313" key="2">
    <source>
        <dbReference type="EMBL" id="KAE8996626.1"/>
    </source>
</evidence>
<dbReference type="SUPFAM" id="SSF53271">
    <property type="entry name" value="PRTase-like"/>
    <property type="match status" value="1"/>
</dbReference>
<evidence type="ECO:0000313" key="3">
    <source>
        <dbReference type="Proteomes" id="UP000435112"/>
    </source>
</evidence>
<dbReference type="AlphaFoldDB" id="A0A6A3JN08"/>
<dbReference type="EMBL" id="QXFU01001727">
    <property type="protein sequence ID" value="KAE8996626.1"/>
    <property type="molecule type" value="Genomic_DNA"/>
</dbReference>
<gene>
    <name evidence="2" type="ORF">PR002_g19271</name>
</gene>
<dbReference type="Gene3D" id="3.40.50.2020">
    <property type="match status" value="1"/>
</dbReference>
<sequence>MLAGVTSRSTGLKSCRDPWLSKRETKTRSLQSQRRTNLSSMKILIEDVLGQLDARDVKVTTANGHVATGLERRSPVCGVKLGDEGYPFSVLFHQVEVGAAEGFIHVNRAVDQHGRCYWCLEDMDLPASIASHKILLFTATCGTGERECKAIEALCGVGAMEKDITLVSIIFVAVCSRFPQVRIVTAAIDSSVDPHTEDVIPGIGNFMARYNDYVRVNV</sequence>
<dbReference type="Pfam" id="PF14681">
    <property type="entry name" value="UPRTase"/>
    <property type="match status" value="1"/>
</dbReference>
<reference evidence="2 3" key="1">
    <citation type="submission" date="2018-09" db="EMBL/GenBank/DDBJ databases">
        <title>Genomic investigation of the strawberry pathogen Phytophthora fragariae indicates pathogenicity is determined by transcriptional variation in three key races.</title>
        <authorList>
            <person name="Adams T.M."/>
            <person name="Armitage A.D."/>
            <person name="Sobczyk M.K."/>
            <person name="Bates H.J."/>
            <person name="Dunwell J.M."/>
            <person name="Nellist C.F."/>
            <person name="Harrison R.J."/>
        </authorList>
    </citation>
    <scope>NUCLEOTIDE SEQUENCE [LARGE SCALE GENOMIC DNA]</scope>
    <source>
        <strain evidence="2 3">SCRP324</strain>
    </source>
</reference>
<accession>A0A6A3JN08</accession>
<name>A0A6A3JN08_9STRA</name>
<dbReference type="InterPro" id="IPR029057">
    <property type="entry name" value="PRTase-like"/>
</dbReference>
<proteinExistence type="predicted"/>
<dbReference type="OrthoDB" id="10257085at2759"/>
<dbReference type="InterPro" id="IPR000836">
    <property type="entry name" value="PRTase_dom"/>
</dbReference>
<dbReference type="Proteomes" id="UP000435112">
    <property type="component" value="Unassembled WGS sequence"/>
</dbReference>
<organism evidence="2 3">
    <name type="scientific">Phytophthora rubi</name>
    <dbReference type="NCBI Taxonomy" id="129364"/>
    <lineage>
        <taxon>Eukaryota</taxon>
        <taxon>Sar</taxon>
        <taxon>Stramenopiles</taxon>
        <taxon>Oomycota</taxon>
        <taxon>Peronosporomycetes</taxon>
        <taxon>Peronosporales</taxon>
        <taxon>Peronosporaceae</taxon>
        <taxon>Phytophthora</taxon>
    </lineage>
</organism>
<evidence type="ECO:0000259" key="1">
    <source>
        <dbReference type="Pfam" id="PF14681"/>
    </source>
</evidence>
<protein>
    <recommendedName>
        <fullName evidence="1">Phosphoribosyltransferase domain-containing protein</fullName>
    </recommendedName>
</protein>